<reference evidence="1" key="1">
    <citation type="journal article" date="2014" name="Int. J. Syst. Evol. Microbiol.">
        <title>Complete genome sequence of Corynebacterium casei LMG S-19264T (=DSM 44701T), isolated from a smear-ripened cheese.</title>
        <authorList>
            <consortium name="US DOE Joint Genome Institute (JGI-PGF)"/>
            <person name="Walter F."/>
            <person name="Albersmeier A."/>
            <person name="Kalinowski J."/>
            <person name="Ruckert C."/>
        </authorList>
    </citation>
    <scope>NUCLEOTIDE SEQUENCE</scope>
    <source>
        <strain evidence="1">CGMCC 1.12195</strain>
    </source>
</reference>
<gene>
    <name evidence="1" type="ORF">GCM10007415_43010</name>
</gene>
<comment type="caution">
    <text evidence="1">The sequence shown here is derived from an EMBL/GenBank/DDBJ whole genome shotgun (WGS) entry which is preliminary data.</text>
</comment>
<dbReference type="InterPro" id="IPR008557">
    <property type="entry name" value="PhoX"/>
</dbReference>
<evidence type="ECO:0000313" key="2">
    <source>
        <dbReference type="Proteomes" id="UP000660862"/>
    </source>
</evidence>
<reference evidence="1" key="2">
    <citation type="submission" date="2020-09" db="EMBL/GenBank/DDBJ databases">
        <authorList>
            <person name="Sun Q."/>
            <person name="Zhou Y."/>
        </authorList>
    </citation>
    <scope>NUCLEOTIDE SEQUENCE</scope>
    <source>
        <strain evidence="1">CGMCC 1.12195</strain>
    </source>
</reference>
<dbReference type="EMBL" id="BMER01000006">
    <property type="protein sequence ID" value="GGH02239.1"/>
    <property type="molecule type" value="Genomic_DNA"/>
</dbReference>
<dbReference type="AlphaFoldDB" id="A0A917MFC7"/>
<evidence type="ECO:0000313" key="1">
    <source>
        <dbReference type="EMBL" id="GGH02239.1"/>
    </source>
</evidence>
<protein>
    <submittedName>
        <fullName evidence="1">Uncharacterized protein</fullName>
    </submittedName>
</protein>
<keyword evidence="2" id="KW-1185">Reference proteome</keyword>
<name>A0A917MFC7_9SPHI</name>
<accession>A0A917MFC7</accession>
<organism evidence="1 2">
    <name type="scientific">Parapedobacter pyrenivorans</name>
    <dbReference type="NCBI Taxonomy" id="1305674"/>
    <lineage>
        <taxon>Bacteria</taxon>
        <taxon>Pseudomonadati</taxon>
        <taxon>Bacteroidota</taxon>
        <taxon>Sphingobacteriia</taxon>
        <taxon>Sphingobacteriales</taxon>
        <taxon>Sphingobacteriaceae</taxon>
        <taxon>Parapedobacter</taxon>
    </lineage>
</organism>
<proteinExistence type="predicted"/>
<dbReference type="Pfam" id="PF05787">
    <property type="entry name" value="PhoX"/>
    <property type="match status" value="1"/>
</dbReference>
<sequence>MISVGFMGLKYFSGMPAQASSGPRLYDRYGPLVTDPQGIFNLPRGFAYKIISRSGEPMDDGFLSPGRNDAMAAFANPDGKVVVVRNHEVSVDDVKNGPFGKANVLLDRLSPLQIYDRGHGKKPSLGGTTTFLFNEDTQRMGYLF</sequence>
<dbReference type="Proteomes" id="UP000660862">
    <property type="component" value="Unassembled WGS sequence"/>
</dbReference>